<dbReference type="EMBL" id="NFKK01000021">
    <property type="protein sequence ID" value="OUP51508.1"/>
    <property type="molecule type" value="Genomic_DNA"/>
</dbReference>
<evidence type="ECO:0000256" key="1">
    <source>
        <dbReference type="SAM" id="SignalP"/>
    </source>
</evidence>
<dbReference type="AlphaFoldDB" id="A0A1Y4L412"/>
<dbReference type="PANTHER" id="PTHR42852">
    <property type="entry name" value="THIOL:DISULFIDE INTERCHANGE PROTEIN DSBE"/>
    <property type="match status" value="1"/>
</dbReference>
<name>A0A1Y4L412_9FIRM</name>
<dbReference type="InterPro" id="IPR050553">
    <property type="entry name" value="Thioredoxin_ResA/DsbE_sf"/>
</dbReference>
<organism evidence="3 4">
    <name type="scientific">Butyricicoccus pullicaecorum</name>
    <dbReference type="NCBI Taxonomy" id="501571"/>
    <lineage>
        <taxon>Bacteria</taxon>
        <taxon>Bacillati</taxon>
        <taxon>Bacillota</taxon>
        <taxon>Clostridia</taxon>
        <taxon>Eubacteriales</taxon>
        <taxon>Butyricicoccaceae</taxon>
        <taxon>Butyricicoccus</taxon>
    </lineage>
</organism>
<keyword evidence="1" id="KW-0732">Signal</keyword>
<dbReference type="Gene3D" id="3.40.30.10">
    <property type="entry name" value="Glutaredoxin"/>
    <property type="match status" value="1"/>
</dbReference>
<accession>A0A1Y4L412</accession>
<dbReference type="CDD" id="cd02966">
    <property type="entry name" value="TlpA_like_family"/>
    <property type="match status" value="1"/>
</dbReference>
<dbReference type="RefSeq" id="WP_087374427.1">
    <property type="nucleotide sequence ID" value="NZ_NFKK01000021.1"/>
</dbReference>
<dbReference type="GO" id="GO:0016209">
    <property type="term" value="F:antioxidant activity"/>
    <property type="evidence" value="ECO:0007669"/>
    <property type="project" value="InterPro"/>
</dbReference>
<evidence type="ECO:0000313" key="4">
    <source>
        <dbReference type="Proteomes" id="UP000195897"/>
    </source>
</evidence>
<dbReference type="Proteomes" id="UP000195897">
    <property type="component" value="Unassembled WGS sequence"/>
</dbReference>
<evidence type="ECO:0000259" key="2">
    <source>
        <dbReference type="PROSITE" id="PS51352"/>
    </source>
</evidence>
<protein>
    <recommendedName>
        <fullName evidence="2">Thioredoxin domain-containing protein</fullName>
    </recommendedName>
</protein>
<evidence type="ECO:0000313" key="3">
    <source>
        <dbReference type="EMBL" id="OUP51508.1"/>
    </source>
</evidence>
<proteinExistence type="predicted"/>
<dbReference type="PROSITE" id="PS51257">
    <property type="entry name" value="PROKAR_LIPOPROTEIN"/>
    <property type="match status" value="1"/>
</dbReference>
<feature type="chain" id="PRO_5038730153" description="Thioredoxin domain-containing protein" evidence="1">
    <location>
        <begin position="20"/>
        <end position="182"/>
    </location>
</feature>
<sequence length="182" mass="20429">MRKIICLFLVLVMSTALFAGCGSQEQELVSKTPFPEFTETDMEGNTITNDIFAEYDVTIVNFWNNGCGTCIAEMPELEEMYQDFKEDNINLIGVGADSGESQEQLDLARSILKEKGVTYQNISPNPDNDFYKEFIADIAGYPTTYIVDREGNIIGAPLIGNVKEQMDTLQNRIDQIRGTEKE</sequence>
<dbReference type="Pfam" id="PF00578">
    <property type="entry name" value="AhpC-TSA"/>
    <property type="match status" value="1"/>
</dbReference>
<feature type="signal peptide" evidence="1">
    <location>
        <begin position="1"/>
        <end position="19"/>
    </location>
</feature>
<comment type="caution">
    <text evidence="3">The sequence shown here is derived from an EMBL/GenBank/DDBJ whole genome shotgun (WGS) entry which is preliminary data.</text>
</comment>
<dbReference type="InterPro" id="IPR000866">
    <property type="entry name" value="AhpC/TSA"/>
</dbReference>
<dbReference type="GO" id="GO:0016491">
    <property type="term" value="F:oxidoreductase activity"/>
    <property type="evidence" value="ECO:0007669"/>
    <property type="project" value="InterPro"/>
</dbReference>
<dbReference type="InterPro" id="IPR036249">
    <property type="entry name" value="Thioredoxin-like_sf"/>
</dbReference>
<dbReference type="SUPFAM" id="SSF52833">
    <property type="entry name" value="Thioredoxin-like"/>
    <property type="match status" value="1"/>
</dbReference>
<reference evidence="4" key="1">
    <citation type="submission" date="2017-04" db="EMBL/GenBank/DDBJ databases">
        <title>Function of individual gut microbiota members based on whole genome sequencing of pure cultures obtained from chicken caecum.</title>
        <authorList>
            <person name="Medvecky M."/>
            <person name="Cejkova D."/>
            <person name="Polansky O."/>
            <person name="Karasova D."/>
            <person name="Kubasova T."/>
            <person name="Cizek A."/>
            <person name="Rychlik I."/>
        </authorList>
    </citation>
    <scope>NUCLEOTIDE SEQUENCE [LARGE SCALE GENOMIC DNA]</scope>
    <source>
        <strain evidence="4">An180</strain>
    </source>
</reference>
<feature type="domain" description="Thioredoxin" evidence="2">
    <location>
        <begin position="28"/>
        <end position="178"/>
    </location>
</feature>
<gene>
    <name evidence="3" type="ORF">B5F17_12865</name>
</gene>
<dbReference type="PANTHER" id="PTHR42852:SF13">
    <property type="entry name" value="PROTEIN DIPZ"/>
    <property type="match status" value="1"/>
</dbReference>
<dbReference type="InterPro" id="IPR013766">
    <property type="entry name" value="Thioredoxin_domain"/>
</dbReference>
<dbReference type="PROSITE" id="PS51352">
    <property type="entry name" value="THIOREDOXIN_2"/>
    <property type="match status" value="1"/>
</dbReference>